<reference evidence="2" key="1">
    <citation type="submission" date="2021-02" db="EMBL/GenBank/DDBJ databases">
        <authorList>
            <person name="Nowell W R."/>
        </authorList>
    </citation>
    <scope>NUCLEOTIDE SEQUENCE</scope>
</reference>
<dbReference type="EMBL" id="CAJOBC010127303">
    <property type="protein sequence ID" value="CAF4599917.1"/>
    <property type="molecule type" value="Genomic_DNA"/>
</dbReference>
<dbReference type="OrthoDB" id="10064687at2759"/>
<keyword evidence="1" id="KW-0175">Coiled coil</keyword>
<organism evidence="2 3">
    <name type="scientific">Didymodactylos carnosus</name>
    <dbReference type="NCBI Taxonomy" id="1234261"/>
    <lineage>
        <taxon>Eukaryota</taxon>
        <taxon>Metazoa</taxon>
        <taxon>Spiralia</taxon>
        <taxon>Gnathifera</taxon>
        <taxon>Rotifera</taxon>
        <taxon>Eurotatoria</taxon>
        <taxon>Bdelloidea</taxon>
        <taxon>Philodinida</taxon>
        <taxon>Philodinidae</taxon>
        <taxon>Didymodactylos</taxon>
    </lineage>
</organism>
<feature type="coiled-coil region" evidence="1">
    <location>
        <begin position="19"/>
        <end position="71"/>
    </location>
</feature>
<evidence type="ECO:0000256" key="1">
    <source>
        <dbReference type="SAM" id="Coils"/>
    </source>
</evidence>
<protein>
    <submittedName>
        <fullName evidence="2">Uncharacterized protein</fullName>
    </submittedName>
</protein>
<dbReference type="Proteomes" id="UP000681722">
    <property type="component" value="Unassembled WGS sequence"/>
</dbReference>
<name>A0A8S2Z4A5_9BILA</name>
<evidence type="ECO:0000313" key="2">
    <source>
        <dbReference type="EMBL" id="CAF4599917.1"/>
    </source>
</evidence>
<evidence type="ECO:0000313" key="3">
    <source>
        <dbReference type="Proteomes" id="UP000681722"/>
    </source>
</evidence>
<dbReference type="AlphaFoldDB" id="A0A8S2Z4A5"/>
<sequence>MLGIFTVVITIHQQNAAAKQRAEDLNATLLQRIQELAIANNQSEANRQMAIAQKEQEKERYQNDALAAYIKEMGELLKDSNGSLTSNPVTATVARVKTLNVFRQIDPPRKVHILRFLYEASQLTNIDQNPPLDLTTADLY</sequence>
<proteinExistence type="predicted"/>
<gene>
    <name evidence="2" type="ORF">SRO942_LOCUS48827</name>
</gene>
<feature type="non-terminal residue" evidence="2">
    <location>
        <position position="140"/>
    </location>
</feature>
<accession>A0A8S2Z4A5</accession>
<comment type="caution">
    <text evidence="2">The sequence shown here is derived from an EMBL/GenBank/DDBJ whole genome shotgun (WGS) entry which is preliminary data.</text>
</comment>